<dbReference type="KEGG" id="pbro:HOP40_18505"/>
<keyword evidence="1" id="KW-0418">Kinase</keyword>
<evidence type="ECO:0000313" key="4">
    <source>
        <dbReference type="Proteomes" id="UP000505377"/>
    </source>
</evidence>
<dbReference type="RefSeq" id="WP_172160274.1">
    <property type="nucleotide sequence ID" value="NZ_CP053564.1"/>
</dbReference>
<sequence>MTTIDEPRAVRPEHPGDLMTVLPADAASLRPVRKLVRTWLNGQGWPEDEAEDVELAVNEAVANVVDHAYHPGTAGTVTLHAWIRRTAGARRVVATVLDRGRWGAHQPATPPAHTRGHGLAVMSGCMEEMHIQRGTAGTTVVLVSRPVGAAPDVTAAQEVSAVGPPA</sequence>
<dbReference type="PANTHER" id="PTHR35526">
    <property type="entry name" value="ANTI-SIGMA-F FACTOR RSBW-RELATED"/>
    <property type="match status" value="1"/>
</dbReference>
<evidence type="ECO:0000259" key="2">
    <source>
        <dbReference type="Pfam" id="PF13581"/>
    </source>
</evidence>
<dbReference type="CDD" id="cd16936">
    <property type="entry name" value="HATPase_RsbW-like"/>
    <property type="match status" value="1"/>
</dbReference>
<dbReference type="EMBL" id="CP053564">
    <property type="protein sequence ID" value="QJY47556.1"/>
    <property type="molecule type" value="Genomic_DNA"/>
</dbReference>
<dbReference type="GO" id="GO:0005524">
    <property type="term" value="F:ATP binding"/>
    <property type="evidence" value="ECO:0007669"/>
    <property type="project" value="UniProtKB-KW"/>
</dbReference>
<dbReference type="InterPro" id="IPR003594">
    <property type="entry name" value="HATPase_dom"/>
</dbReference>
<protein>
    <submittedName>
        <fullName evidence="3">ATP-binding protein</fullName>
    </submittedName>
</protein>
<keyword evidence="3" id="KW-0547">Nucleotide-binding</keyword>
<dbReference type="PANTHER" id="PTHR35526:SF3">
    <property type="entry name" value="ANTI-SIGMA-F FACTOR RSBW"/>
    <property type="match status" value="1"/>
</dbReference>
<dbReference type="InterPro" id="IPR036890">
    <property type="entry name" value="HATPase_C_sf"/>
</dbReference>
<dbReference type="SUPFAM" id="SSF55874">
    <property type="entry name" value="ATPase domain of HSP90 chaperone/DNA topoisomerase II/histidine kinase"/>
    <property type="match status" value="1"/>
</dbReference>
<accession>A0A6M6JJF9</accession>
<dbReference type="InterPro" id="IPR050267">
    <property type="entry name" value="Anti-sigma-factor_SerPK"/>
</dbReference>
<evidence type="ECO:0000256" key="1">
    <source>
        <dbReference type="ARBA" id="ARBA00022527"/>
    </source>
</evidence>
<keyword evidence="4" id="KW-1185">Reference proteome</keyword>
<dbReference type="Proteomes" id="UP000505377">
    <property type="component" value="Chromosome"/>
</dbReference>
<keyword evidence="1" id="KW-0723">Serine/threonine-protein kinase</keyword>
<feature type="domain" description="Histidine kinase/HSP90-like ATPase" evidence="2">
    <location>
        <begin position="22"/>
        <end position="143"/>
    </location>
</feature>
<organism evidence="3 4">
    <name type="scientific">Pseudonocardia broussonetiae</name>
    <dbReference type="NCBI Taxonomy" id="2736640"/>
    <lineage>
        <taxon>Bacteria</taxon>
        <taxon>Bacillati</taxon>
        <taxon>Actinomycetota</taxon>
        <taxon>Actinomycetes</taxon>
        <taxon>Pseudonocardiales</taxon>
        <taxon>Pseudonocardiaceae</taxon>
        <taxon>Pseudonocardia</taxon>
    </lineage>
</organism>
<proteinExistence type="predicted"/>
<name>A0A6M6JJF9_9PSEU</name>
<dbReference type="AlphaFoldDB" id="A0A6M6JJF9"/>
<dbReference type="GO" id="GO:0004674">
    <property type="term" value="F:protein serine/threonine kinase activity"/>
    <property type="evidence" value="ECO:0007669"/>
    <property type="project" value="UniProtKB-KW"/>
</dbReference>
<dbReference type="Gene3D" id="3.30.565.10">
    <property type="entry name" value="Histidine kinase-like ATPase, C-terminal domain"/>
    <property type="match status" value="1"/>
</dbReference>
<dbReference type="Pfam" id="PF13581">
    <property type="entry name" value="HATPase_c_2"/>
    <property type="match status" value="1"/>
</dbReference>
<gene>
    <name evidence="3" type="ORF">HOP40_18505</name>
</gene>
<keyword evidence="3" id="KW-0067">ATP-binding</keyword>
<keyword evidence="1" id="KW-0808">Transferase</keyword>
<evidence type="ECO:0000313" key="3">
    <source>
        <dbReference type="EMBL" id="QJY47556.1"/>
    </source>
</evidence>
<reference evidence="3 4" key="1">
    <citation type="submission" date="2020-05" db="EMBL/GenBank/DDBJ databases">
        <authorList>
            <person name="Mo P."/>
        </authorList>
    </citation>
    <scope>NUCLEOTIDE SEQUENCE [LARGE SCALE GENOMIC DNA]</scope>
    <source>
        <strain evidence="3 4">Gen01</strain>
    </source>
</reference>